<dbReference type="InterPro" id="IPR038499">
    <property type="entry name" value="BRO1_sf"/>
</dbReference>
<dbReference type="EnsemblMetazoa" id="CLYHEMT018825.1">
    <property type="protein sequence ID" value="CLYHEMP018825.1"/>
    <property type="gene ID" value="CLYHEMG018825"/>
</dbReference>
<feature type="domain" description="BRO1" evidence="3">
    <location>
        <begin position="113"/>
        <end position="429"/>
    </location>
</feature>
<feature type="region of interest" description="Disordered" evidence="2">
    <location>
        <begin position="389"/>
        <end position="429"/>
    </location>
</feature>
<keyword evidence="5" id="KW-1185">Reference proteome</keyword>
<organism evidence="4 5">
    <name type="scientific">Clytia hemisphaerica</name>
    <dbReference type="NCBI Taxonomy" id="252671"/>
    <lineage>
        <taxon>Eukaryota</taxon>
        <taxon>Metazoa</taxon>
        <taxon>Cnidaria</taxon>
        <taxon>Hydrozoa</taxon>
        <taxon>Hydroidolina</taxon>
        <taxon>Leptothecata</taxon>
        <taxon>Obeliida</taxon>
        <taxon>Clytiidae</taxon>
        <taxon>Clytia</taxon>
    </lineage>
</organism>
<dbReference type="Pfam" id="PF03097">
    <property type="entry name" value="BRO1"/>
    <property type="match status" value="1"/>
</dbReference>
<evidence type="ECO:0000313" key="4">
    <source>
        <dbReference type="EnsemblMetazoa" id="CLYHEMP018825.1"/>
    </source>
</evidence>
<name>A0A7M5X7A3_9CNID</name>
<protein>
    <recommendedName>
        <fullName evidence="3">BRO1 domain-containing protein</fullName>
    </recommendedName>
</protein>
<dbReference type="GeneID" id="136804241"/>
<sequence>MAHWFHRNPLKASKTQDFDGLKKIAKTPPAAKICGDLRVYRVKALQQLQDPRNAVEHVEKTVNEYLSLFWGLLEDVKGPVKEGESAPSTSASGEAKLQKIETFKWSHSICGNTAIAVPDANYELASVLTELALWYTKRASYLSSNENLSDEEAKEVFKSLRQAAGIFMQAKNICESKLGTGLVEKHSDADPRVLDAYHLQCLAEAQEVTVARAVELKHKSTTITAVALGTSSLFSKADDSLRSIDAAKSGKWRRYLQIKKNIYLAYAHSFKGETLLAEDQCGNAIRSLQEADKCYKLAGQLCKEYASTKGPGNSARPDAHQFFRRLGPIVHQRLEKATHENGFIYHQKVPEETPELETTEIGIASPVEFALPSHNPRWKPEIFAAFDAGKAQSQMTGKDKEDNEKIEPVKEIDDPNSAGNKNETGCVIS</sequence>
<reference evidence="4" key="1">
    <citation type="submission" date="2021-01" db="UniProtKB">
        <authorList>
            <consortium name="EnsemblMetazoa"/>
        </authorList>
    </citation>
    <scope>IDENTIFICATION</scope>
</reference>
<dbReference type="PANTHER" id="PTHR23032">
    <property type="entry name" value="BRO1 DOMAIN-CONTAINING PROTEIN BROX"/>
    <property type="match status" value="1"/>
</dbReference>
<dbReference type="Proteomes" id="UP000594262">
    <property type="component" value="Unplaced"/>
</dbReference>
<feature type="compositionally biased region" description="Basic and acidic residues" evidence="2">
    <location>
        <begin position="397"/>
        <end position="413"/>
    </location>
</feature>
<dbReference type="RefSeq" id="XP_066917041.1">
    <property type="nucleotide sequence ID" value="XM_067060940.1"/>
</dbReference>
<dbReference type="InterPro" id="IPR038898">
    <property type="entry name" value="BROX"/>
</dbReference>
<proteinExistence type="inferred from homology"/>
<comment type="similarity">
    <text evidence="1">Belongs to the BROX family.</text>
</comment>
<dbReference type="PANTHER" id="PTHR23032:SF13">
    <property type="entry name" value="BRO1 DOMAIN-CONTAINING PROTEIN BROX"/>
    <property type="match status" value="1"/>
</dbReference>
<accession>A0A7M5X7A3</accession>
<evidence type="ECO:0000259" key="3">
    <source>
        <dbReference type="PROSITE" id="PS51180"/>
    </source>
</evidence>
<dbReference type="PROSITE" id="PS51180">
    <property type="entry name" value="BRO1"/>
    <property type="match status" value="1"/>
</dbReference>
<dbReference type="SMART" id="SM01041">
    <property type="entry name" value="BRO1"/>
    <property type="match status" value="1"/>
</dbReference>
<dbReference type="Gene3D" id="1.25.40.280">
    <property type="entry name" value="alix/aip1 like domains"/>
    <property type="match status" value="1"/>
</dbReference>
<evidence type="ECO:0000313" key="5">
    <source>
        <dbReference type="Proteomes" id="UP000594262"/>
    </source>
</evidence>
<evidence type="ECO:0000256" key="1">
    <source>
        <dbReference type="ARBA" id="ARBA00008901"/>
    </source>
</evidence>
<dbReference type="AlphaFoldDB" id="A0A7M5X7A3"/>
<dbReference type="OrthoDB" id="10266451at2759"/>
<dbReference type="InterPro" id="IPR004328">
    <property type="entry name" value="BRO1_dom"/>
</dbReference>
<evidence type="ECO:0000256" key="2">
    <source>
        <dbReference type="SAM" id="MobiDB-lite"/>
    </source>
</evidence>